<dbReference type="OrthoDB" id="3233595at2759"/>
<dbReference type="SUPFAM" id="SSF51735">
    <property type="entry name" value="NAD(P)-binding Rossmann-fold domains"/>
    <property type="match status" value="1"/>
</dbReference>
<accession>A0A0C2XFF3</accession>
<dbReference type="InterPro" id="IPR011032">
    <property type="entry name" value="GroES-like_sf"/>
</dbReference>
<reference evidence="3" key="2">
    <citation type="submission" date="2015-01" db="EMBL/GenBank/DDBJ databases">
        <title>Evolutionary Origins and Diversification of the Mycorrhizal Mutualists.</title>
        <authorList>
            <consortium name="DOE Joint Genome Institute"/>
            <consortium name="Mycorrhizal Genomics Consortium"/>
            <person name="Kohler A."/>
            <person name="Kuo A."/>
            <person name="Nagy L.G."/>
            <person name="Floudas D."/>
            <person name="Copeland A."/>
            <person name="Barry K.W."/>
            <person name="Cichocki N."/>
            <person name="Veneault-Fourrey C."/>
            <person name="LaButti K."/>
            <person name="Lindquist E.A."/>
            <person name="Lipzen A."/>
            <person name="Lundell T."/>
            <person name="Morin E."/>
            <person name="Murat C."/>
            <person name="Riley R."/>
            <person name="Ohm R."/>
            <person name="Sun H."/>
            <person name="Tunlid A."/>
            <person name="Henrissat B."/>
            <person name="Grigoriev I.V."/>
            <person name="Hibbett D.S."/>
            <person name="Martin F."/>
        </authorList>
    </citation>
    <scope>NUCLEOTIDE SEQUENCE [LARGE SCALE GENOMIC DNA]</scope>
    <source>
        <strain evidence="3">MAFF 305830</strain>
    </source>
</reference>
<dbReference type="SUPFAM" id="SSF50129">
    <property type="entry name" value="GroES-like"/>
    <property type="match status" value="1"/>
</dbReference>
<keyword evidence="3" id="KW-1185">Reference proteome</keyword>
<feature type="domain" description="Enoyl reductase (ER)" evidence="1">
    <location>
        <begin position="19"/>
        <end position="362"/>
    </location>
</feature>
<evidence type="ECO:0000313" key="3">
    <source>
        <dbReference type="Proteomes" id="UP000054097"/>
    </source>
</evidence>
<dbReference type="Pfam" id="PF08240">
    <property type="entry name" value="ADH_N"/>
    <property type="match status" value="1"/>
</dbReference>
<dbReference type="AlphaFoldDB" id="A0A0C2XFF3"/>
<dbReference type="Pfam" id="PF00107">
    <property type="entry name" value="ADH_zinc_N"/>
    <property type="match status" value="1"/>
</dbReference>
<dbReference type="CDD" id="cd08249">
    <property type="entry name" value="enoyl_reductase_like"/>
    <property type="match status" value="1"/>
</dbReference>
<reference evidence="2 3" key="1">
    <citation type="submission" date="2014-04" db="EMBL/GenBank/DDBJ databases">
        <authorList>
            <consortium name="DOE Joint Genome Institute"/>
            <person name="Kuo A."/>
            <person name="Zuccaro A."/>
            <person name="Kohler A."/>
            <person name="Nagy L.G."/>
            <person name="Floudas D."/>
            <person name="Copeland A."/>
            <person name="Barry K.W."/>
            <person name="Cichocki N."/>
            <person name="Veneault-Fourrey C."/>
            <person name="LaButti K."/>
            <person name="Lindquist E.A."/>
            <person name="Lipzen A."/>
            <person name="Lundell T."/>
            <person name="Morin E."/>
            <person name="Murat C."/>
            <person name="Sun H."/>
            <person name="Tunlid A."/>
            <person name="Henrissat B."/>
            <person name="Grigoriev I.V."/>
            <person name="Hibbett D.S."/>
            <person name="Martin F."/>
            <person name="Nordberg H.P."/>
            <person name="Cantor M.N."/>
            <person name="Hua S.X."/>
        </authorList>
    </citation>
    <scope>NUCLEOTIDE SEQUENCE [LARGE SCALE GENOMIC DNA]</scope>
    <source>
        <strain evidence="2 3">MAFF 305830</strain>
    </source>
</reference>
<dbReference type="InterPro" id="IPR013149">
    <property type="entry name" value="ADH-like_C"/>
</dbReference>
<dbReference type="InterPro" id="IPR013154">
    <property type="entry name" value="ADH-like_N"/>
</dbReference>
<gene>
    <name evidence="2" type="ORF">M408DRAFT_24216</name>
</gene>
<dbReference type="PANTHER" id="PTHR45348">
    <property type="entry name" value="HYPOTHETICAL OXIDOREDUCTASE (EUROFUNG)"/>
    <property type="match status" value="1"/>
</dbReference>
<protein>
    <recommendedName>
        <fullName evidence="1">Enoyl reductase (ER) domain-containing protein</fullName>
    </recommendedName>
</protein>
<dbReference type="Proteomes" id="UP000054097">
    <property type="component" value="Unassembled WGS sequence"/>
</dbReference>
<sequence>MSLPSQHRALVVTEKGKVGVKEKPLPKFSDEEILVRVRAVALNPTDWKHVDYLLKPGQSVGCDFAGDVAAVGNNATNKGFAVGDAVAGFVRGGFVVSDNGAFQEYVVTLPESVWHKPESLPYEDAAPMGGIALSTAVQALHHRLGLPFAFEPISSPKPFLVWGGSSGVGMYAIKLASLSGYKVVTVASQHNWDLVKSLGASAVFDYKDPAIVTHIQDWAFSEGNGLIEYGLDTISENGSIEKSVVILGEGGRLITLWPPPKDLNTHGVDVHWILVYSALKPKNADDFTKMVEWNGKILPPTNVDDFTKMAEWNGKILPKYLETGKLHKGVVPLKVYTGGLDELPEAIDYVRQGKTSGQKVVVLLERETGGGSAQSAQFQKL</sequence>
<organism evidence="2 3">
    <name type="scientific">Serendipita vermifera MAFF 305830</name>
    <dbReference type="NCBI Taxonomy" id="933852"/>
    <lineage>
        <taxon>Eukaryota</taxon>
        <taxon>Fungi</taxon>
        <taxon>Dikarya</taxon>
        <taxon>Basidiomycota</taxon>
        <taxon>Agaricomycotina</taxon>
        <taxon>Agaricomycetes</taxon>
        <taxon>Sebacinales</taxon>
        <taxon>Serendipitaceae</taxon>
        <taxon>Serendipita</taxon>
    </lineage>
</organism>
<dbReference type="InterPro" id="IPR047122">
    <property type="entry name" value="Trans-enoyl_RdTase-like"/>
</dbReference>
<evidence type="ECO:0000259" key="1">
    <source>
        <dbReference type="SMART" id="SM00829"/>
    </source>
</evidence>
<dbReference type="STRING" id="933852.A0A0C2XFF3"/>
<evidence type="ECO:0000313" key="2">
    <source>
        <dbReference type="EMBL" id="KIM27857.1"/>
    </source>
</evidence>
<dbReference type="HOGENOM" id="CLU_026673_16_1_1"/>
<dbReference type="GO" id="GO:0016651">
    <property type="term" value="F:oxidoreductase activity, acting on NAD(P)H"/>
    <property type="evidence" value="ECO:0007669"/>
    <property type="project" value="InterPro"/>
</dbReference>
<proteinExistence type="predicted"/>
<name>A0A0C2XFF3_SERVB</name>
<dbReference type="InterPro" id="IPR020843">
    <property type="entry name" value="ER"/>
</dbReference>
<dbReference type="EMBL" id="KN824296">
    <property type="protein sequence ID" value="KIM27857.1"/>
    <property type="molecule type" value="Genomic_DNA"/>
</dbReference>
<dbReference type="PANTHER" id="PTHR45348:SF2">
    <property type="entry name" value="ZINC-TYPE ALCOHOL DEHYDROGENASE-LIKE PROTEIN C2E1P3.01"/>
    <property type="match status" value="1"/>
</dbReference>
<dbReference type="InterPro" id="IPR036291">
    <property type="entry name" value="NAD(P)-bd_dom_sf"/>
</dbReference>
<dbReference type="Gene3D" id="3.40.50.720">
    <property type="entry name" value="NAD(P)-binding Rossmann-like Domain"/>
    <property type="match status" value="1"/>
</dbReference>
<dbReference type="SMART" id="SM00829">
    <property type="entry name" value="PKS_ER"/>
    <property type="match status" value="1"/>
</dbReference>
<dbReference type="Gene3D" id="3.90.180.10">
    <property type="entry name" value="Medium-chain alcohol dehydrogenases, catalytic domain"/>
    <property type="match status" value="1"/>
</dbReference>